<evidence type="ECO:0000256" key="5">
    <source>
        <dbReference type="ARBA" id="ARBA00020264"/>
    </source>
</evidence>
<dbReference type="Gene3D" id="3.40.50.300">
    <property type="entry name" value="P-loop containing nucleotide triphosphate hydrolases"/>
    <property type="match status" value="1"/>
</dbReference>
<sequence>MAPSAKEHHRSKSLLLLQKLLNLRDSPLTLIVDNLEQTAAPLLKEFAARARISKSKVVFVSFTTFKKPAYADVFVPAWGRSLTSLCPLITAHFPVLDKAAVKAKSQPRAIVVIDSINAFISAHPDALGPFLSSIILPTSSLLAIHHADTPVLLPPHHCEYTPHPLTLLTHLATAILRLSPLAHDLAIHAARNRALADPVFGLSAEKEGVLLSLRRPHDPRGVVIAMELRRKSGRQVAETFFMVDRPAGDPRRAAGLAALGLLADHPAFAKPVDEGADKEDGPQSTFSLGLTEKQRRDREEIVLPYFDAQTDVGGGEGGRILYDMGREDDFDDEEDEI</sequence>
<dbReference type="PANTHER" id="PTHR15641">
    <property type="entry name" value="ELONGATOR COMPLEX PROTEIN 5"/>
    <property type="match status" value="1"/>
</dbReference>
<evidence type="ECO:0000256" key="1">
    <source>
        <dbReference type="ARBA" id="ARBA00004123"/>
    </source>
</evidence>
<comment type="similarity">
    <text evidence="4">Belongs to the ELP5 family.</text>
</comment>
<evidence type="ECO:0000313" key="11">
    <source>
        <dbReference type="Proteomes" id="UP000033483"/>
    </source>
</evidence>
<comment type="subcellular location">
    <subcellularLocation>
        <location evidence="2">Cytoplasm</location>
    </subcellularLocation>
    <subcellularLocation>
        <location evidence="1">Nucleus</location>
    </subcellularLocation>
</comment>
<dbReference type="UniPathway" id="UPA00988"/>
<protein>
    <recommendedName>
        <fullName evidence="5">Elongator complex protein 5</fullName>
    </recommendedName>
</protein>
<keyword evidence="7" id="KW-0819">tRNA processing</keyword>
<comment type="caution">
    <text evidence="10">The sequence shown here is derived from an EMBL/GenBank/DDBJ whole genome shotgun (WGS) entry which is preliminary data.</text>
</comment>
<organism evidence="10 11">
    <name type="scientific">Thielaviopsis punctulata</name>
    <dbReference type="NCBI Taxonomy" id="72032"/>
    <lineage>
        <taxon>Eukaryota</taxon>
        <taxon>Fungi</taxon>
        <taxon>Dikarya</taxon>
        <taxon>Ascomycota</taxon>
        <taxon>Pezizomycotina</taxon>
        <taxon>Sordariomycetes</taxon>
        <taxon>Hypocreomycetidae</taxon>
        <taxon>Microascales</taxon>
        <taxon>Ceratocystidaceae</taxon>
        <taxon>Thielaviopsis</taxon>
    </lineage>
</organism>
<dbReference type="Pfam" id="PF10483">
    <property type="entry name" value="Elong_Iki1"/>
    <property type="match status" value="1"/>
</dbReference>
<dbReference type="InterPro" id="IPR019519">
    <property type="entry name" value="Elp5"/>
</dbReference>
<feature type="compositionally biased region" description="Basic and acidic residues" evidence="9">
    <location>
        <begin position="271"/>
        <end position="281"/>
    </location>
</feature>
<dbReference type="EMBL" id="LAEV01001332">
    <property type="protein sequence ID" value="KKA28372.1"/>
    <property type="molecule type" value="Genomic_DNA"/>
</dbReference>
<dbReference type="Proteomes" id="UP000033483">
    <property type="component" value="Unassembled WGS sequence"/>
</dbReference>
<evidence type="ECO:0000256" key="4">
    <source>
        <dbReference type="ARBA" id="ARBA00009567"/>
    </source>
</evidence>
<feature type="region of interest" description="Disordered" evidence="9">
    <location>
        <begin position="271"/>
        <end position="293"/>
    </location>
</feature>
<dbReference type="CDD" id="cd19496">
    <property type="entry name" value="Elp5"/>
    <property type="match status" value="1"/>
</dbReference>
<reference evidence="10 11" key="1">
    <citation type="submission" date="2015-03" db="EMBL/GenBank/DDBJ databases">
        <authorList>
            <person name="Radwan O."/>
            <person name="Al-Naeli F.A."/>
            <person name="Rendon G.A."/>
            <person name="Fields C."/>
        </authorList>
    </citation>
    <scope>NUCLEOTIDE SEQUENCE [LARGE SCALE GENOMIC DNA]</scope>
    <source>
        <strain evidence="10">CR-DP1</strain>
    </source>
</reference>
<accession>A0A0F4ZCX5</accession>
<evidence type="ECO:0000256" key="6">
    <source>
        <dbReference type="ARBA" id="ARBA00022490"/>
    </source>
</evidence>
<dbReference type="OrthoDB" id="166907at2759"/>
<proteinExistence type="inferred from homology"/>
<name>A0A0F4ZCX5_9PEZI</name>
<dbReference type="GO" id="GO:0005829">
    <property type="term" value="C:cytosol"/>
    <property type="evidence" value="ECO:0007669"/>
    <property type="project" value="TreeGrafter"/>
</dbReference>
<evidence type="ECO:0000256" key="8">
    <source>
        <dbReference type="ARBA" id="ARBA00023242"/>
    </source>
</evidence>
<dbReference type="AlphaFoldDB" id="A0A0F4ZCX5"/>
<dbReference type="GO" id="GO:0002098">
    <property type="term" value="P:tRNA wobble uridine modification"/>
    <property type="evidence" value="ECO:0007669"/>
    <property type="project" value="InterPro"/>
</dbReference>
<dbReference type="GO" id="GO:0000049">
    <property type="term" value="F:tRNA binding"/>
    <property type="evidence" value="ECO:0007669"/>
    <property type="project" value="TreeGrafter"/>
</dbReference>
<evidence type="ECO:0000256" key="2">
    <source>
        <dbReference type="ARBA" id="ARBA00004496"/>
    </source>
</evidence>
<evidence type="ECO:0000256" key="7">
    <source>
        <dbReference type="ARBA" id="ARBA00022694"/>
    </source>
</evidence>
<feature type="compositionally biased region" description="Acidic residues" evidence="9">
    <location>
        <begin position="326"/>
        <end position="337"/>
    </location>
</feature>
<keyword evidence="6" id="KW-0963">Cytoplasm</keyword>
<evidence type="ECO:0000256" key="9">
    <source>
        <dbReference type="SAM" id="MobiDB-lite"/>
    </source>
</evidence>
<evidence type="ECO:0000256" key="3">
    <source>
        <dbReference type="ARBA" id="ARBA00005043"/>
    </source>
</evidence>
<comment type="pathway">
    <text evidence="3">tRNA modification; 5-methoxycarbonylmethyl-2-thiouridine-tRNA biosynthesis.</text>
</comment>
<keyword evidence="11" id="KW-1185">Reference proteome</keyword>
<feature type="region of interest" description="Disordered" evidence="9">
    <location>
        <begin position="314"/>
        <end position="337"/>
    </location>
</feature>
<dbReference type="GO" id="GO:0033588">
    <property type="term" value="C:elongator holoenzyme complex"/>
    <property type="evidence" value="ECO:0007669"/>
    <property type="project" value="InterPro"/>
</dbReference>
<dbReference type="InterPro" id="IPR027417">
    <property type="entry name" value="P-loop_NTPase"/>
</dbReference>
<gene>
    <name evidence="10" type="ORF">TD95_000203</name>
</gene>
<evidence type="ECO:0000313" key="10">
    <source>
        <dbReference type="EMBL" id="KKA28372.1"/>
    </source>
</evidence>
<dbReference type="PANTHER" id="PTHR15641:SF1">
    <property type="entry name" value="ELONGATOR COMPLEX PROTEIN 5"/>
    <property type="match status" value="1"/>
</dbReference>
<keyword evidence="8" id="KW-0539">Nucleus</keyword>
<dbReference type="GO" id="GO:0005634">
    <property type="term" value="C:nucleus"/>
    <property type="evidence" value="ECO:0007669"/>
    <property type="project" value="UniProtKB-SubCell"/>
</dbReference>